<sequence length="366" mass="41869">MLKFTACGGNTYSPYLNFSTGATLALLSQGHLVSPIESYWQRSKSKSILPKRDLIMGLNEEDLNIGRWQTIEYEHILDYCMYCKHQGHLSHADRKNKNKGEQGKQASTNLQMQYTNREDGNTSSQYQQHQKQGKNNKPADEKWQTQKRRAYRPVQHSMDRPKSPKETLQQQQTHHTGSTKQSRRSWKSINNKSTTDLPSTTNQLSNNFDKKNKRKNSENQSKRITCSDSTNPLPQNPLVNCLDEAVEDGVSKWGNMSHVGHENTHIDHILDHRAPATPQHHIQNKQQLPDMSQVNTTSQGQVQKIQDNNDNISGRQDLFTPTSETKKKDHPRHTGDNNQQNGKDNDQTPSNNKSKGKPSKKKRETI</sequence>
<keyword evidence="3" id="KW-1185">Reference proteome</keyword>
<feature type="compositionally biased region" description="Polar residues" evidence="1">
    <location>
        <begin position="222"/>
        <end position="233"/>
    </location>
</feature>
<dbReference type="EMBL" id="JACXVP010000005">
    <property type="protein sequence ID" value="KAG5604217.1"/>
    <property type="molecule type" value="Genomic_DNA"/>
</dbReference>
<dbReference type="OrthoDB" id="1304206at2759"/>
<organism evidence="2 3">
    <name type="scientific">Solanum commersonii</name>
    <name type="common">Commerson's wild potato</name>
    <name type="synonym">Commerson's nightshade</name>
    <dbReference type="NCBI Taxonomy" id="4109"/>
    <lineage>
        <taxon>Eukaryota</taxon>
        <taxon>Viridiplantae</taxon>
        <taxon>Streptophyta</taxon>
        <taxon>Embryophyta</taxon>
        <taxon>Tracheophyta</taxon>
        <taxon>Spermatophyta</taxon>
        <taxon>Magnoliopsida</taxon>
        <taxon>eudicotyledons</taxon>
        <taxon>Gunneridae</taxon>
        <taxon>Pentapetalae</taxon>
        <taxon>asterids</taxon>
        <taxon>lamiids</taxon>
        <taxon>Solanales</taxon>
        <taxon>Solanaceae</taxon>
        <taxon>Solanoideae</taxon>
        <taxon>Solaneae</taxon>
        <taxon>Solanum</taxon>
    </lineage>
</organism>
<comment type="caution">
    <text evidence="2">The sequence shown here is derived from an EMBL/GenBank/DDBJ whole genome shotgun (WGS) entry which is preliminary data.</text>
</comment>
<feature type="region of interest" description="Disordered" evidence="1">
    <location>
        <begin position="292"/>
        <end position="366"/>
    </location>
</feature>
<accession>A0A9J5YUI6</accession>
<dbReference type="Proteomes" id="UP000824120">
    <property type="component" value="Chromosome 5"/>
</dbReference>
<proteinExistence type="predicted"/>
<feature type="compositionally biased region" description="Polar residues" evidence="1">
    <location>
        <begin position="292"/>
        <end position="323"/>
    </location>
</feature>
<feature type="compositionally biased region" description="Polar residues" evidence="1">
    <location>
        <begin position="166"/>
        <end position="180"/>
    </location>
</feature>
<gene>
    <name evidence="2" type="ORF">H5410_025709</name>
</gene>
<feature type="compositionally biased region" description="Polar residues" evidence="1">
    <location>
        <begin position="187"/>
        <end position="207"/>
    </location>
</feature>
<feature type="compositionally biased region" description="Polar residues" evidence="1">
    <location>
        <begin position="118"/>
        <end position="135"/>
    </location>
</feature>
<feature type="compositionally biased region" description="Basic residues" evidence="1">
    <location>
        <begin position="354"/>
        <end position="366"/>
    </location>
</feature>
<dbReference type="AlphaFoldDB" id="A0A9J5YUI6"/>
<feature type="compositionally biased region" description="Low complexity" evidence="1">
    <location>
        <begin position="336"/>
        <end position="353"/>
    </location>
</feature>
<feature type="region of interest" description="Disordered" evidence="1">
    <location>
        <begin position="118"/>
        <end position="236"/>
    </location>
</feature>
<protein>
    <submittedName>
        <fullName evidence="2">Uncharacterized protein</fullName>
    </submittedName>
</protein>
<feature type="compositionally biased region" description="Basic and acidic residues" evidence="1">
    <location>
        <begin position="324"/>
        <end position="335"/>
    </location>
</feature>
<evidence type="ECO:0000313" key="2">
    <source>
        <dbReference type="EMBL" id="KAG5604217.1"/>
    </source>
</evidence>
<evidence type="ECO:0000313" key="3">
    <source>
        <dbReference type="Proteomes" id="UP000824120"/>
    </source>
</evidence>
<reference evidence="2 3" key="1">
    <citation type="submission" date="2020-09" db="EMBL/GenBank/DDBJ databases">
        <title>De no assembly of potato wild relative species, Solanum commersonii.</title>
        <authorList>
            <person name="Cho K."/>
        </authorList>
    </citation>
    <scope>NUCLEOTIDE SEQUENCE [LARGE SCALE GENOMIC DNA]</scope>
    <source>
        <strain evidence="2">LZ3.2</strain>
        <tissue evidence="2">Leaf</tissue>
    </source>
</reference>
<name>A0A9J5YUI6_SOLCO</name>
<evidence type="ECO:0000256" key="1">
    <source>
        <dbReference type="SAM" id="MobiDB-lite"/>
    </source>
</evidence>